<accession>A0A8X6GFD2</accession>
<proteinExistence type="predicted"/>
<dbReference type="AlphaFoldDB" id="A0A8X6GFD2"/>
<dbReference type="Proteomes" id="UP000887116">
    <property type="component" value="Unassembled WGS sequence"/>
</dbReference>
<evidence type="ECO:0000313" key="3">
    <source>
        <dbReference type="Proteomes" id="UP000887116"/>
    </source>
</evidence>
<keyword evidence="3" id="KW-1185">Reference proteome</keyword>
<name>A0A8X6GFD2_TRICU</name>
<comment type="caution">
    <text evidence="2">The sequence shown here is derived from an EMBL/GenBank/DDBJ whole genome shotgun (WGS) entry which is preliminary data.</text>
</comment>
<dbReference type="InterPro" id="IPR043070">
    <property type="entry name" value="Spidroin_repeat"/>
</dbReference>
<evidence type="ECO:0000256" key="1">
    <source>
        <dbReference type="SAM" id="SignalP"/>
    </source>
</evidence>
<reference evidence="2" key="1">
    <citation type="submission" date="2020-07" db="EMBL/GenBank/DDBJ databases">
        <title>Multicomponent nature underlies the extraordinary mechanical properties of spider dragline silk.</title>
        <authorList>
            <person name="Kono N."/>
            <person name="Nakamura H."/>
            <person name="Mori M."/>
            <person name="Yoshida Y."/>
            <person name="Ohtoshi R."/>
            <person name="Malay A.D."/>
            <person name="Moran D.A.P."/>
            <person name="Tomita M."/>
            <person name="Numata K."/>
            <person name="Arakawa K."/>
        </authorList>
    </citation>
    <scope>NUCLEOTIDE SEQUENCE</scope>
</reference>
<evidence type="ECO:0000313" key="2">
    <source>
        <dbReference type="EMBL" id="GFR02024.1"/>
    </source>
</evidence>
<feature type="chain" id="PRO_5036482863" description="Secreted protein" evidence="1">
    <location>
        <begin position="23"/>
        <end position="213"/>
    </location>
</feature>
<gene>
    <name evidence="2" type="ORF">TNCT_134761</name>
</gene>
<dbReference type="EMBL" id="BMAO01025349">
    <property type="protein sequence ID" value="GFR02024.1"/>
    <property type="molecule type" value="Genomic_DNA"/>
</dbReference>
<sequence>MQIIEIVLILLSVLQGTRVSLASSHYSQVIPILIDDTLVPDYPADLSSVALFEATFQEEVRTCRILREVFDFSDINPAEFSKRVYPYILSTHKKFKLLNALQASQSCVYHIAKYQKKLNRSILARIYANTVSKLAFAKGVLDEENAEDLALSFASFIRENARRFKKAGDQDWKIKSLAQGLEDFLRSCNILSRKNIPLLDLVFANEWIEAGSS</sequence>
<keyword evidence="1" id="KW-0732">Signal</keyword>
<dbReference type="Gene3D" id="1.10.274.60">
    <property type="entry name" value="Spidroin, repetitive domain"/>
    <property type="match status" value="1"/>
</dbReference>
<organism evidence="2 3">
    <name type="scientific">Trichonephila clavata</name>
    <name type="common">Joro spider</name>
    <name type="synonym">Nephila clavata</name>
    <dbReference type="NCBI Taxonomy" id="2740835"/>
    <lineage>
        <taxon>Eukaryota</taxon>
        <taxon>Metazoa</taxon>
        <taxon>Ecdysozoa</taxon>
        <taxon>Arthropoda</taxon>
        <taxon>Chelicerata</taxon>
        <taxon>Arachnida</taxon>
        <taxon>Araneae</taxon>
        <taxon>Araneomorphae</taxon>
        <taxon>Entelegynae</taxon>
        <taxon>Araneoidea</taxon>
        <taxon>Nephilidae</taxon>
        <taxon>Trichonephila</taxon>
    </lineage>
</organism>
<feature type="signal peptide" evidence="1">
    <location>
        <begin position="1"/>
        <end position="22"/>
    </location>
</feature>
<protein>
    <recommendedName>
        <fullName evidence="4">Secreted protein</fullName>
    </recommendedName>
</protein>
<evidence type="ECO:0008006" key="4">
    <source>
        <dbReference type="Google" id="ProtNLM"/>
    </source>
</evidence>
<dbReference type="OrthoDB" id="6437435at2759"/>